<name>A0A3N6LMK7_9EURY</name>
<evidence type="ECO:0000313" key="1">
    <source>
        <dbReference type="EMBL" id="RQG90363.1"/>
    </source>
</evidence>
<dbReference type="AlphaFoldDB" id="A0A3N6LMK7"/>
<evidence type="ECO:0000313" key="2">
    <source>
        <dbReference type="Proteomes" id="UP000273828"/>
    </source>
</evidence>
<reference evidence="1 2" key="1">
    <citation type="submission" date="2018-10" db="EMBL/GenBank/DDBJ databases">
        <title>Natrarchaeobius chitinivorans gen. nov., sp. nov., and Natrarchaeobius haloalkaliphilus sp. nov., alkaliphilic, chitin-utilizing haloarchaea from hypersaline alkaline lakes.</title>
        <authorList>
            <person name="Sorokin D.Y."/>
            <person name="Elcheninov A.G."/>
            <person name="Kostrikina N.A."/>
            <person name="Bale N.J."/>
            <person name="Sinninghe Damste J.S."/>
            <person name="Khijniak T.V."/>
            <person name="Kublanov I.V."/>
            <person name="Toshchakov S.V."/>
        </authorList>
    </citation>
    <scope>NUCLEOTIDE SEQUENCE [LARGE SCALE GENOMIC DNA]</scope>
    <source>
        <strain evidence="1 2">AArcht-Sl</strain>
    </source>
</reference>
<comment type="caution">
    <text evidence="1">The sequence shown here is derived from an EMBL/GenBank/DDBJ whole genome shotgun (WGS) entry which is preliminary data.</text>
</comment>
<gene>
    <name evidence="1" type="ORF">EA462_08485</name>
</gene>
<protein>
    <submittedName>
        <fullName evidence="1">Uncharacterized protein</fullName>
    </submittedName>
</protein>
<proteinExistence type="predicted"/>
<dbReference type="OrthoDB" id="205286at2157"/>
<accession>A0A3N6LMK7</accession>
<dbReference type="Proteomes" id="UP000273828">
    <property type="component" value="Unassembled WGS sequence"/>
</dbReference>
<dbReference type="EMBL" id="REFY01000003">
    <property type="protein sequence ID" value="RQG90363.1"/>
    <property type="molecule type" value="Genomic_DNA"/>
</dbReference>
<dbReference type="Pfam" id="PF20127">
    <property type="entry name" value="DUF6517"/>
    <property type="match status" value="1"/>
</dbReference>
<keyword evidence="2" id="KW-1185">Reference proteome</keyword>
<organism evidence="1 2">
    <name type="scientific">Natrarchaeobius halalkaliphilus</name>
    <dbReference type="NCBI Taxonomy" id="1679091"/>
    <lineage>
        <taxon>Archaea</taxon>
        <taxon>Methanobacteriati</taxon>
        <taxon>Methanobacteriota</taxon>
        <taxon>Stenosarchaea group</taxon>
        <taxon>Halobacteria</taxon>
        <taxon>Halobacteriales</taxon>
        <taxon>Natrialbaceae</taxon>
        <taxon>Natrarchaeobius</taxon>
    </lineage>
</organism>
<dbReference type="InterPro" id="IPR045396">
    <property type="entry name" value="DUF6517"/>
</dbReference>
<dbReference type="PROSITE" id="PS51257">
    <property type="entry name" value="PROKAR_LIPOPROTEIN"/>
    <property type="match status" value="1"/>
</dbReference>
<dbReference type="RefSeq" id="WP_124178121.1">
    <property type="nucleotide sequence ID" value="NZ_REFY01000003.1"/>
</dbReference>
<sequence>MPFARRSILAAGATGTLAVTAGCLDFVLGDGPLEFEAGRVAPSESALSETGYNEAEVDEETIEETVEVGGLEREVRATLWLSTYTKTRTIEGIEHDANSFVAVSVPGMEVMGRSFNPLEDMSNEELLEEFVGQANVDVDDIQHKDSFSLETLGEGRDVDRFTGETREGGETIAVELALTSFRHNDDSIVLLGTHPELLAEESANVELLMESAEHPV</sequence>